<dbReference type="Proteomes" id="UP000756921">
    <property type="component" value="Unassembled WGS sequence"/>
</dbReference>
<protein>
    <submittedName>
        <fullName evidence="2">Heterokaryon incompatibility protein</fullName>
    </submittedName>
</protein>
<sequence>MSKFDYKSCALPSAATHIRLLELRLVGSATVSGDNTSTPSGTLLCNLLTTSIEAPQPYKALSYTWGTDDKTSFLKIAGTQLSITPSLYIALLHITSWQEVIHLWVDQVCIDQSNGDEKADQVLLMADVYSKAEQTLVWLGPAADRSDELMDLWLYAGRRAEAMGFDGYFTKEKKHILLAILDNRSVDDPLSETYRRLVDETRFRFEDLMQAMADFDERPWFHRLWVVQEVSLCPDTVFVCGNKIVPVDFVRHASEVFTSALKQSRDSNRDPDFHNLMLQAQTHRIMPLLSTRRRRQNFAKGCGEGDELFHLLRKLFVESETKVTQNRDRVYGLLGIAVDAKQLDIKPDYTNSNEGPIFARFARAMIQKGRIELLSFSQFPKEDGLEGLPTWAPDWRPNLASSFYTIFEFAEDHLFGASGSTSVSLLTTMEANVLAIRGHVVDVIEEVGTVWHASNSHALYLHLFETIKDFCTRSAEKGESIYEDPSRRAEATWRVPVGDLYWTPELDNVRATKELVEDRYQDCVRLSEVIAGGKEVLTREEVHRLLAGRYRGNMSVMDGKRPYITQKGYLGMCPGSALAGDVVVIFYGARIPYVLRPRPEGDKHTFVGEAYCDGMMDGEGLVRGQETSFFIE</sequence>
<organism evidence="2 3">
    <name type="scientific">Paraphaeosphaeria minitans</name>
    <dbReference type="NCBI Taxonomy" id="565426"/>
    <lineage>
        <taxon>Eukaryota</taxon>
        <taxon>Fungi</taxon>
        <taxon>Dikarya</taxon>
        <taxon>Ascomycota</taxon>
        <taxon>Pezizomycotina</taxon>
        <taxon>Dothideomycetes</taxon>
        <taxon>Pleosporomycetidae</taxon>
        <taxon>Pleosporales</taxon>
        <taxon>Massarineae</taxon>
        <taxon>Didymosphaeriaceae</taxon>
        <taxon>Paraphaeosphaeria</taxon>
    </lineage>
</organism>
<dbReference type="AlphaFoldDB" id="A0A9P6GHY3"/>
<feature type="domain" description="Heterokaryon incompatibility" evidence="1">
    <location>
        <begin position="58"/>
        <end position="229"/>
    </location>
</feature>
<dbReference type="PANTHER" id="PTHR24148">
    <property type="entry name" value="ANKYRIN REPEAT DOMAIN-CONTAINING PROTEIN 39 HOMOLOG-RELATED"/>
    <property type="match status" value="1"/>
</dbReference>
<comment type="caution">
    <text evidence="2">The sequence shown here is derived from an EMBL/GenBank/DDBJ whole genome shotgun (WGS) entry which is preliminary data.</text>
</comment>
<dbReference type="OrthoDB" id="2157530at2759"/>
<gene>
    <name evidence="2" type="ORF">PMIN01_05623</name>
</gene>
<dbReference type="PANTHER" id="PTHR24148:SF73">
    <property type="entry name" value="HET DOMAIN PROTEIN (AFU_ORTHOLOGUE AFUA_8G01020)"/>
    <property type="match status" value="1"/>
</dbReference>
<keyword evidence="3" id="KW-1185">Reference proteome</keyword>
<dbReference type="Pfam" id="PF06985">
    <property type="entry name" value="HET"/>
    <property type="match status" value="1"/>
</dbReference>
<accession>A0A9P6GHY3</accession>
<evidence type="ECO:0000313" key="2">
    <source>
        <dbReference type="EMBL" id="KAF9735708.1"/>
    </source>
</evidence>
<evidence type="ECO:0000313" key="3">
    <source>
        <dbReference type="Proteomes" id="UP000756921"/>
    </source>
</evidence>
<dbReference type="Pfam" id="PF26639">
    <property type="entry name" value="Het-6_barrel"/>
    <property type="match status" value="1"/>
</dbReference>
<proteinExistence type="predicted"/>
<reference evidence="2" key="1">
    <citation type="journal article" date="2020" name="Mol. Plant Microbe Interact.">
        <title>Genome Sequence of the Biocontrol Agent Coniothyrium minitans strain Conio (IMI 134523).</title>
        <authorList>
            <person name="Patel D."/>
            <person name="Shittu T.A."/>
            <person name="Baroncelli R."/>
            <person name="Muthumeenakshi S."/>
            <person name="Osborne T.H."/>
            <person name="Janganan T.K."/>
            <person name="Sreenivasaprasad S."/>
        </authorList>
    </citation>
    <scope>NUCLEOTIDE SEQUENCE</scope>
    <source>
        <strain evidence="2">Conio</strain>
    </source>
</reference>
<name>A0A9P6GHY3_9PLEO</name>
<evidence type="ECO:0000259" key="1">
    <source>
        <dbReference type="Pfam" id="PF06985"/>
    </source>
</evidence>
<dbReference type="InterPro" id="IPR052895">
    <property type="entry name" value="HetReg/Transcr_Mod"/>
</dbReference>
<dbReference type="InterPro" id="IPR010730">
    <property type="entry name" value="HET"/>
</dbReference>
<dbReference type="EMBL" id="WJXW01000005">
    <property type="protein sequence ID" value="KAF9735708.1"/>
    <property type="molecule type" value="Genomic_DNA"/>
</dbReference>